<gene>
    <name evidence="1" type="ORF">CBO05P1_179</name>
</gene>
<reference evidence="1" key="1">
    <citation type="submission" date="2013-10" db="EMBL/GenBank/DDBJ databases">
        <title>Draft genome sequence of Clostridium botulinum type B strain Osaka05.</title>
        <authorList>
            <person name="Sakaguchi Y."/>
            <person name="Hosomi K."/>
            <person name="Uchiyama J."/>
            <person name="Ogura Y."/>
            <person name="Sakaguchi M."/>
            <person name="Kohda T."/>
            <person name="Mukamoto M."/>
            <person name="Misawa N."/>
            <person name="Matsuzaki S."/>
            <person name="Hayashi T."/>
            <person name="Kozaki S."/>
        </authorList>
    </citation>
    <scope>NUCLEOTIDE SEQUENCE</scope>
    <source>
        <strain evidence="1">Osaka05</strain>
    </source>
</reference>
<organism evidence="1">
    <name type="scientific">Clostridium botulinum B str. Osaka05</name>
    <dbReference type="NCBI Taxonomy" id="1407017"/>
    <lineage>
        <taxon>Bacteria</taxon>
        <taxon>Bacillati</taxon>
        <taxon>Bacillota</taxon>
        <taxon>Clostridia</taxon>
        <taxon>Eubacteriales</taxon>
        <taxon>Clostridiaceae</taxon>
        <taxon>Clostridium</taxon>
    </lineage>
</organism>
<dbReference type="RefSeq" id="WP_030031976.1">
    <property type="nucleotide sequence ID" value="NZ_BA000058.1"/>
</dbReference>
<protein>
    <submittedName>
        <fullName evidence="1">Uncharacterized protein</fullName>
    </submittedName>
</protein>
<accession>A0A060N8S6</accession>
<dbReference type="EMBL" id="BA000058">
    <property type="protein sequence ID" value="BAO04898.1"/>
    <property type="molecule type" value="Genomic_DNA"/>
</dbReference>
<sequence>MNTSYDEIFESFLMNCGTDTSELPKDQDKIYLIINNAVNHYNNFMEEDYCIEADNKTETISKKLNGSCLLILAYCIKYTYLENQLIEFEEIWSPFQKEIGFKNYKDQVTSREKTLERTKSRIIELISNIEDRNLMD</sequence>
<name>A0A060N8S6_CLOBO</name>
<proteinExistence type="predicted"/>
<evidence type="ECO:0000313" key="1">
    <source>
        <dbReference type="EMBL" id="BAO04898.1"/>
    </source>
</evidence>
<dbReference type="Proteomes" id="UP000054164">
    <property type="component" value="Unassembled WGS sequence"/>
</dbReference>
<dbReference type="AlphaFoldDB" id="A0A060N8S6"/>
<dbReference type="HOGENOM" id="CLU_1923275_0_0_9"/>